<feature type="region of interest" description="Disordered" evidence="8">
    <location>
        <begin position="1125"/>
        <end position="1166"/>
    </location>
</feature>
<reference evidence="10 11" key="1">
    <citation type="journal article" date="2023" name="Life. Sci Alliance">
        <title>Evolutionary insights into 3D genome organization and epigenetic landscape of Vigna mungo.</title>
        <authorList>
            <person name="Junaid A."/>
            <person name="Singh B."/>
            <person name="Bhatia S."/>
        </authorList>
    </citation>
    <scope>NUCLEOTIDE SEQUENCE [LARGE SCALE GENOMIC DNA]</scope>
    <source>
        <strain evidence="10">Urdbean</strain>
    </source>
</reference>
<feature type="compositionally biased region" description="Acidic residues" evidence="8">
    <location>
        <begin position="1126"/>
        <end position="1144"/>
    </location>
</feature>
<dbReference type="GO" id="GO:0005576">
    <property type="term" value="C:extracellular region"/>
    <property type="evidence" value="ECO:0007669"/>
    <property type="project" value="UniProtKB-SubCell"/>
</dbReference>
<feature type="repeat" description="PPR" evidence="7">
    <location>
        <begin position="750"/>
        <end position="784"/>
    </location>
</feature>
<feature type="repeat" description="PPR" evidence="7">
    <location>
        <begin position="785"/>
        <end position="819"/>
    </location>
</feature>
<evidence type="ECO:0000256" key="8">
    <source>
        <dbReference type="SAM" id="MobiDB-lite"/>
    </source>
</evidence>
<accession>A0AAQ3NDX0</accession>
<keyword evidence="11" id="KW-1185">Reference proteome</keyword>
<organism evidence="10 11">
    <name type="scientific">Vigna mungo</name>
    <name type="common">Black gram</name>
    <name type="synonym">Phaseolus mungo</name>
    <dbReference type="NCBI Taxonomy" id="3915"/>
    <lineage>
        <taxon>Eukaryota</taxon>
        <taxon>Viridiplantae</taxon>
        <taxon>Streptophyta</taxon>
        <taxon>Embryophyta</taxon>
        <taxon>Tracheophyta</taxon>
        <taxon>Spermatophyta</taxon>
        <taxon>Magnoliopsida</taxon>
        <taxon>eudicotyledons</taxon>
        <taxon>Gunneridae</taxon>
        <taxon>Pentapetalae</taxon>
        <taxon>rosids</taxon>
        <taxon>fabids</taxon>
        <taxon>Fabales</taxon>
        <taxon>Fabaceae</taxon>
        <taxon>Papilionoideae</taxon>
        <taxon>50 kb inversion clade</taxon>
        <taxon>NPAAA clade</taxon>
        <taxon>indigoferoid/millettioid clade</taxon>
        <taxon>Phaseoleae</taxon>
        <taxon>Vigna</taxon>
    </lineage>
</organism>
<comment type="subunit">
    <text evidence="4">Homodimer.</text>
</comment>
<name>A0AAQ3NDX0_VIGMU</name>
<feature type="repeat" description="PPR" evidence="7">
    <location>
        <begin position="680"/>
        <end position="714"/>
    </location>
</feature>
<sequence length="1555" mass="175177">MFGLDENQEKFSHFSGRNPSSIEVVSSGLNSTTSFGAVNMIENPLTLEPQLNSELVGKAEGFYASTSQSEVTLLMAMNFAITEGKYNGSSFTILGRNPVFNKQREMPVIGGSGLFRFARGYAQLRTHWFSPTTRDAIVEYTEEVLFLGVSKWWSIPTKQSQVVHLFVCQKEIILKELVRLTLSQLDEIHEFNLITRYRKERDDAGSASLATATMHIIFAPILRMPKLIPFSLQFSNLSSSRSFHQSQNAPSNQNIATIVHSLCDSRRFSEAQYRFSLSLASGSLPDERTCNVLLARMLASRTPHATWRLIQSLIASKPGFVPSLVNYNRLMDQFCGAHQPLDAHRLFFDMKSRGHRPNVVSFTTLINGYCLVRGIRDARKVFDEMLESGVEPNSVTCSVLIRGVLRERDLEGGRELMCRLWEMMSVEAEDSVKTAAFANLVDSLCREGFFGEVFRIAEELPFGSGFSEEVAYGQMVDSLCRVGRHNGAARIVYVMRKRGFVPSEVSYNYVIHGLSRDGDCMRAYQLLEEGAEFGFILSEHTYKVLVEALCQVFDVDKAREVLKLMLSKKGVDKTRIYNIYLRALCLVSNPTELLNVLVFMLETQCHADVITLNTVINGFCKMGRVDEASKVLHDMLIGKFAAPDVVTFTTLISGMLDAARINEALDLFHKLMPENGIRPSVVTYNALLRGLFKLKRPNDALMVLDDMVNDGITADSTTYTVVVEGLCESDQVEEAKRFWHNVIWPSGVHDNFVYAAILKGFCRSGNFNEACHFLYELVDSGVSPNIFSYNILINCACNLGLKSEAYQIVREMKKNGLSPDSVTWRILDKLNGKVGKDIHSEDHCSFCDSVRHSLVASKEIGVQRSITSLEAWFVSMDFLRNEKVKDAFFITYFMLLGSLMEVVFHHGGKFLNTGTFGYHGGETSGPVLEDMLELLSDDKGACHVVNIATMNGQAHLLVVHFISQLDYLHMLEYHTQSELGEVQGGEVEGGEVEGGELEVGDIEVGQVKVDEVGQQELPQVEEVGQQELPQVEVVEVGQQKVSQVEVRQQEVPQVQVDQKELPEVEVEVEDAEVQVGQHGEEGDAEVVVGEHDEVEGGQHAEEGDDDVDEVVQEHAELDEVSKDTFEDGEDNIDGGVGDGEDEDWLGGTTRECSTRNKHVQPRGLSDSEWEYDSCDSTYLSDDSYVETSRYGDFATFKEPTSMKEYRWQLGTYLAEKDDFIDAIRSYGVHNGRKLKLWKNDKRRISVKCYGSQGKCPWYAYCGYRSTQHTWKLRKIVDRHTCTREFKIGLVTSKWLSGRLEKSMKRNPDMKMTNLHNKFCKKYNIGVSRATTSRAKAMATTNIEGSFKQQYERLYDYAEELLRANPSSTVKINVEPNQDQTIFKRIYVYLKACKDNFVSCRPIIHLDGYFLKGKYGGELLTAVGRDANDQMCPLAYAVVEVENKESWTFFLELLIKDLGGGGFCSRCTFMSDQQKGLLPTLQSLLPNMDQSYCVRYIYSNFRKKFAGLNLRQLLWKVAVSTTPEAWESCDLRCTGKTNNINVGRDSDVLDEQIGIQ</sequence>
<feature type="repeat" description="PPR" evidence="7">
    <location>
        <begin position="468"/>
        <end position="502"/>
    </location>
</feature>
<evidence type="ECO:0000256" key="3">
    <source>
        <dbReference type="ARBA" id="ARBA00010746"/>
    </source>
</evidence>
<dbReference type="Pfam" id="PF12854">
    <property type="entry name" value="PPR_1"/>
    <property type="match status" value="1"/>
</dbReference>
<comment type="similarity">
    <text evidence="2">Belongs to the PPR family. P subfamily.</text>
</comment>
<dbReference type="Pfam" id="PF13041">
    <property type="entry name" value="PPR_2"/>
    <property type="match status" value="3"/>
</dbReference>
<feature type="repeat" description="PPR" evidence="7">
    <location>
        <begin position="503"/>
        <end position="537"/>
    </location>
</feature>
<dbReference type="InterPro" id="IPR050667">
    <property type="entry name" value="PPR-containing_protein"/>
</dbReference>
<dbReference type="PANTHER" id="PTHR47939">
    <property type="entry name" value="MEMBRANE-ASSOCIATED SALT-INDUCIBLE PROTEIN-LIKE"/>
    <property type="match status" value="1"/>
</dbReference>
<evidence type="ECO:0000256" key="1">
    <source>
        <dbReference type="ARBA" id="ARBA00004613"/>
    </source>
</evidence>
<gene>
    <name evidence="10" type="ORF">V8G54_021700</name>
</gene>
<dbReference type="InterPro" id="IPR011990">
    <property type="entry name" value="TPR-like_helical_dom_sf"/>
</dbReference>
<dbReference type="NCBIfam" id="TIGR00756">
    <property type="entry name" value="PPR"/>
    <property type="match status" value="9"/>
</dbReference>
<dbReference type="InterPro" id="IPR018289">
    <property type="entry name" value="MULE_transposase_dom"/>
</dbReference>
<comment type="similarity">
    <text evidence="3">Belongs to the plant dirigent protein family.</text>
</comment>
<dbReference type="Gene3D" id="2.40.480.10">
    <property type="entry name" value="Allene oxide cyclase-like"/>
    <property type="match status" value="1"/>
</dbReference>
<feature type="repeat" description="PPR" evidence="7">
    <location>
        <begin position="323"/>
        <end position="357"/>
    </location>
</feature>
<dbReference type="Pfam" id="PF10551">
    <property type="entry name" value="MULE"/>
    <property type="match status" value="1"/>
</dbReference>
<comment type="subcellular location">
    <subcellularLocation>
        <location evidence="1">Secreted</location>
    </subcellularLocation>
</comment>
<evidence type="ECO:0000256" key="6">
    <source>
        <dbReference type="ARBA" id="ARBA00022737"/>
    </source>
</evidence>
<feature type="domain" description="MULE transposase" evidence="9">
    <location>
        <begin position="1402"/>
        <end position="1499"/>
    </location>
</feature>
<evidence type="ECO:0000256" key="5">
    <source>
        <dbReference type="ARBA" id="ARBA00022525"/>
    </source>
</evidence>
<dbReference type="Pfam" id="PF01535">
    <property type="entry name" value="PPR"/>
    <property type="match status" value="5"/>
</dbReference>
<evidence type="ECO:0000256" key="2">
    <source>
        <dbReference type="ARBA" id="ARBA00007626"/>
    </source>
</evidence>
<protein>
    <recommendedName>
        <fullName evidence="9">MULE transposase domain-containing protein</fullName>
    </recommendedName>
</protein>
<dbReference type="Proteomes" id="UP001374535">
    <property type="component" value="Chromosome 6"/>
</dbReference>
<dbReference type="InterPro" id="IPR044859">
    <property type="entry name" value="Allene_oxi_cyc_Dirigent"/>
</dbReference>
<feature type="repeat" description="PPR" evidence="7">
    <location>
        <begin position="608"/>
        <end position="642"/>
    </location>
</feature>
<dbReference type="GO" id="GO:0009699">
    <property type="term" value="P:phenylpropanoid biosynthetic process"/>
    <property type="evidence" value="ECO:0007669"/>
    <property type="project" value="UniProtKB-ARBA"/>
</dbReference>
<evidence type="ECO:0000313" key="11">
    <source>
        <dbReference type="Proteomes" id="UP001374535"/>
    </source>
</evidence>
<feature type="repeat" description="PPR" evidence="7">
    <location>
        <begin position="644"/>
        <end position="679"/>
    </location>
</feature>
<dbReference type="InterPro" id="IPR002885">
    <property type="entry name" value="PPR_rpt"/>
</dbReference>
<keyword evidence="5" id="KW-0964">Secreted</keyword>
<evidence type="ECO:0000256" key="7">
    <source>
        <dbReference type="PROSITE-ProRule" id="PRU00708"/>
    </source>
</evidence>
<keyword evidence="6" id="KW-0677">Repeat</keyword>
<evidence type="ECO:0000313" key="10">
    <source>
        <dbReference type="EMBL" id="WVZ08354.1"/>
    </source>
</evidence>
<proteinExistence type="inferred from homology"/>
<dbReference type="EMBL" id="CP144695">
    <property type="protein sequence ID" value="WVZ08354.1"/>
    <property type="molecule type" value="Genomic_DNA"/>
</dbReference>
<evidence type="ECO:0000259" key="9">
    <source>
        <dbReference type="Pfam" id="PF10551"/>
    </source>
</evidence>
<dbReference type="PANTHER" id="PTHR47939:SF13">
    <property type="entry name" value="OS03G0201400 PROTEIN"/>
    <property type="match status" value="1"/>
</dbReference>
<feature type="repeat" description="PPR" evidence="7">
    <location>
        <begin position="358"/>
        <end position="392"/>
    </location>
</feature>
<evidence type="ECO:0000256" key="4">
    <source>
        <dbReference type="ARBA" id="ARBA00011738"/>
    </source>
</evidence>
<dbReference type="InterPro" id="IPR004265">
    <property type="entry name" value="Dirigent"/>
</dbReference>
<dbReference type="Pfam" id="PF03018">
    <property type="entry name" value="Dirigent"/>
    <property type="match status" value="1"/>
</dbReference>
<dbReference type="Gene3D" id="1.25.40.10">
    <property type="entry name" value="Tetratricopeptide repeat domain"/>
    <property type="match status" value="5"/>
</dbReference>
<dbReference type="PROSITE" id="PS51375">
    <property type="entry name" value="PPR"/>
    <property type="match status" value="9"/>
</dbReference>